<dbReference type="PANTHER" id="PTHR45138">
    <property type="entry name" value="REGULATORY COMPONENTS OF SENSORY TRANSDUCTION SYSTEM"/>
    <property type="match status" value="1"/>
</dbReference>
<dbReference type="InterPro" id="IPR029787">
    <property type="entry name" value="Nucleotide_cyclase"/>
</dbReference>
<dbReference type="FunFam" id="3.30.70.270:FF:000001">
    <property type="entry name" value="Diguanylate cyclase domain protein"/>
    <property type="match status" value="1"/>
</dbReference>
<feature type="transmembrane region" description="Helical" evidence="4">
    <location>
        <begin position="210"/>
        <end position="228"/>
    </location>
</feature>
<dbReference type="EC" id="2.7.7.65" evidence="2"/>
<dbReference type="CDD" id="cd01949">
    <property type="entry name" value="GGDEF"/>
    <property type="match status" value="1"/>
</dbReference>
<dbReference type="SMART" id="SM00267">
    <property type="entry name" value="GGDEF"/>
    <property type="match status" value="1"/>
</dbReference>
<reference evidence="6 7" key="1">
    <citation type="journal article" date="2012" name="J. Bacteriol.">
        <title>Genome Sequence of n-Alkane-Degrading Hydrocarboniphaga effusa Strain AP103T (ATCC BAA-332T).</title>
        <authorList>
            <person name="Chang H.K."/>
            <person name="Zylstra G.J."/>
            <person name="Chae J.C."/>
        </authorList>
    </citation>
    <scope>NUCLEOTIDE SEQUENCE [LARGE SCALE GENOMIC DNA]</scope>
    <source>
        <strain evidence="6 7">AP103</strain>
    </source>
</reference>
<feature type="transmembrane region" description="Helical" evidence="4">
    <location>
        <begin position="57"/>
        <end position="76"/>
    </location>
</feature>
<dbReference type="InterPro" id="IPR000160">
    <property type="entry name" value="GGDEF_dom"/>
</dbReference>
<feature type="domain" description="GGDEF" evidence="5">
    <location>
        <begin position="338"/>
        <end position="473"/>
    </location>
</feature>
<dbReference type="GO" id="GO:0005886">
    <property type="term" value="C:plasma membrane"/>
    <property type="evidence" value="ECO:0007669"/>
    <property type="project" value="TreeGrafter"/>
</dbReference>
<comment type="cofactor">
    <cofactor evidence="1">
        <name>Mg(2+)</name>
        <dbReference type="ChEBI" id="CHEBI:18420"/>
    </cofactor>
</comment>
<dbReference type="GO" id="GO:0052621">
    <property type="term" value="F:diguanylate cyclase activity"/>
    <property type="evidence" value="ECO:0007669"/>
    <property type="project" value="UniProtKB-EC"/>
</dbReference>
<feature type="transmembrane region" description="Helical" evidence="4">
    <location>
        <begin position="147"/>
        <end position="168"/>
    </location>
</feature>
<dbReference type="GO" id="GO:0043709">
    <property type="term" value="P:cell adhesion involved in single-species biofilm formation"/>
    <property type="evidence" value="ECO:0007669"/>
    <property type="project" value="TreeGrafter"/>
</dbReference>
<dbReference type="Pfam" id="PF00990">
    <property type="entry name" value="GGDEF"/>
    <property type="match status" value="1"/>
</dbReference>
<keyword evidence="7" id="KW-1185">Reference proteome</keyword>
<feature type="transmembrane region" description="Helical" evidence="4">
    <location>
        <begin position="116"/>
        <end position="135"/>
    </location>
</feature>
<evidence type="ECO:0000256" key="3">
    <source>
        <dbReference type="ARBA" id="ARBA00034247"/>
    </source>
</evidence>
<dbReference type="GO" id="GO:1902201">
    <property type="term" value="P:negative regulation of bacterial-type flagellum-dependent cell motility"/>
    <property type="evidence" value="ECO:0007669"/>
    <property type="project" value="TreeGrafter"/>
</dbReference>
<proteinExistence type="predicted"/>
<dbReference type="SUPFAM" id="SSF55073">
    <property type="entry name" value="Nucleotide cyclase"/>
    <property type="match status" value="1"/>
</dbReference>
<dbReference type="EMBL" id="AKGD01000003">
    <property type="protein sequence ID" value="EIT68678.1"/>
    <property type="molecule type" value="Genomic_DNA"/>
</dbReference>
<evidence type="ECO:0000313" key="7">
    <source>
        <dbReference type="Proteomes" id="UP000003704"/>
    </source>
</evidence>
<evidence type="ECO:0000256" key="1">
    <source>
        <dbReference type="ARBA" id="ARBA00001946"/>
    </source>
</evidence>
<dbReference type="InterPro" id="IPR043128">
    <property type="entry name" value="Rev_trsase/Diguanyl_cyclase"/>
</dbReference>
<evidence type="ECO:0000259" key="5">
    <source>
        <dbReference type="PROSITE" id="PS50887"/>
    </source>
</evidence>
<accession>I8T4M8</accession>
<name>I8T4M8_9GAMM</name>
<dbReference type="PANTHER" id="PTHR45138:SF9">
    <property type="entry name" value="DIGUANYLATE CYCLASE DGCM-RELATED"/>
    <property type="match status" value="1"/>
</dbReference>
<feature type="transmembrane region" description="Helical" evidence="4">
    <location>
        <begin position="25"/>
        <end position="45"/>
    </location>
</feature>
<dbReference type="Gene3D" id="3.30.70.270">
    <property type="match status" value="1"/>
</dbReference>
<dbReference type="Proteomes" id="UP000003704">
    <property type="component" value="Unassembled WGS sequence"/>
</dbReference>
<keyword evidence="4" id="KW-0472">Membrane</keyword>
<organism evidence="6 7">
    <name type="scientific">Hydrocarboniphaga effusa AP103</name>
    <dbReference type="NCBI Taxonomy" id="1172194"/>
    <lineage>
        <taxon>Bacteria</taxon>
        <taxon>Pseudomonadati</taxon>
        <taxon>Pseudomonadota</taxon>
        <taxon>Gammaproteobacteria</taxon>
        <taxon>Nevskiales</taxon>
        <taxon>Nevskiaceae</taxon>
        <taxon>Hydrocarboniphaga</taxon>
    </lineage>
</organism>
<gene>
    <name evidence="6" type="ORF">WQQ_38730</name>
</gene>
<feature type="transmembrane region" description="Helical" evidence="4">
    <location>
        <begin position="82"/>
        <end position="104"/>
    </location>
</feature>
<evidence type="ECO:0000256" key="2">
    <source>
        <dbReference type="ARBA" id="ARBA00012528"/>
    </source>
</evidence>
<dbReference type="AlphaFoldDB" id="I8T4M8"/>
<feature type="transmembrane region" description="Helical" evidence="4">
    <location>
        <begin position="248"/>
        <end position="268"/>
    </location>
</feature>
<dbReference type="InterPro" id="IPR050469">
    <property type="entry name" value="Diguanylate_Cyclase"/>
</dbReference>
<dbReference type="PROSITE" id="PS50887">
    <property type="entry name" value="GGDEF"/>
    <property type="match status" value="1"/>
</dbReference>
<protein>
    <recommendedName>
        <fullName evidence="2">diguanylate cyclase</fullName>
        <ecNumber evidence="2">2.7.7.65</ecNumber>
    </recommendedName>
</protein>
<comment type="catalytic activity">
    <reaction evidence="3">
        <text>2 GTP = 3',3'-c-di-GMP + 2 diphosphate</text>
        <dbReference type="Rhea" id="RHEA:24898"/>
        <dbReference type="ChEBI" id="CHEBI:33019"/>
        <dbReference type="ChEBI" id="CHEBI:37565"/>
        <dbReference type="ChEBI" id="CHEBI:58805"/>
        <dbReference type="EC" id="2.7.7.65"/>
    </reaction>
</comment>
<comment type="caution">
    <text evidence="6">The sequence shown here is derived from an EMBL/GenBank/DDBJ whole genome shotgun (WGS) entry which is preliminary data.</text>
</comment>
<keyword evidence="4" id="KW-1133">Transmembrane helix</keyword>
<dbReference type="NCBIfam" id="TIGR00254">
    <property type="entry name" value="GGDEF"/>
    <property type="match status" value="1"/>
</dbReference>
<sequence>MPVFLLAVSILLVHGLLIGFFPAQGQYLSLLMLTLLPATAGLSSLWRARAHGPLHEWRALSLGMALWSAAMAVHLVSTRYDAAWLDVASLALFVLYGVPLTFVLATPESGRSSERVIDGVLALGLGALFAVHTQAFATLPKSDPRGILSLQLLFDIENFYILLFSFIRWRSSRDPRLREFFWRLTQFSFVYFLTAFYINHLESESAGYGSYSDLLIDVPFLLLAASALRRGSHDDEVPEPNRRLVRIVAAVSPLVLPLSLLATSALLAGQHLRLAIVGFAFAIVGYGSRSVVTQVHSSETQEQLDELAHTDALTGVANRRRFDEEIRRQCRNAFQSGQNLSLLMIDIDHFKRLNDAMGHQMGDRRLREVAKELAALSRRSGDLVARYGGEEFAVILRTASGEAAAQFAERLRSGIERLRLDAPPPASNVTISVGVSCLHPAMKGEPAALIADADACLYEAKRRGRNCVAFGSQIVGGLTPPVFKQLG</sequence>
<keyword evidence="4" id="KW-0812">Transmembrane</keyword>
<evidence type="ECO:0000256" key="4">
    <source>
        <dbReference type="SAM" id="Phobius"/>
    </source>
</evidence>
<feature type="transmembrane region" description="Helical" evidence="4">
    <location>
        <begin position="180"/>
        <end position="198"/>
    </location>
</feature>
<dbReference type="STRING" id="1172194.WQQ_38730"/>
<evidence type="ECO:0000313" key="6">
    <source>
        <dbReference type="EMBL" id="EIT68678.1"/>
    </source>
</evidence>